<feature type="region of interest" description="Disordered" evidence="1">
    <location>
        <begin position="201"/>
        <end position="322"/>
    </location>
</feature>
<dbReference type="RefSeq" id="XP_031907569.1">
    <property type="nucleotide sequence ID" value="XM_032061068.1"/>
</dbReference>
<protein>
    <recommendedName>
        <fullName evidence="4">BTB domain-containing protein</fullName>
    </recommendedName>
</protein>
<dbReference type="PANTHER" id="PTHR37538:SF1">
    <property type="entry name" value="BTB DOMAIN-CONTAINING PROTEIN"/>
    <property type="match status" value="1"/>
</dbReference>
<feature type="compositionally biased region" description="Polar residues" evidence="1">
    <location>
        <begin position="109"/>
        <end position="125"/>
    </location>
</feature>
<evidence type="ECO:0000313" key="2">
    <source>
        <dbReference type="EMBL" id="KAE8131506.1"/>
    </source>
</evidence>
<dbReference type="EMBL" id="ML743657">
    <property type="protein sequence ID" value="KAE8131506.1"/>
    <property type="molecule type" value="Genomic_DNA"/>
</dbReference>
<name>A0A5N6S9W8_ASPPS</name>
<gene>
    <name evidence="2" type="ORF">BDV38DRAFT_288616</name>
</gene>
<feature type="compositionally biased region" description="Basic and acidic residues" evidence="1">
    <location>
        <begin position="78"/>
        <end position="103"/>
    </location>
</feature>
<dbReference type="OrthoDB" id="3594103at2759"/>
<proteinExistence type="predicted"/>
<keyword evidence="3" id="KW-1185">Reference proteome</keyword>
<dbReference type="InterPro" id="IPR011333">
    <property type="entry name" value="SKP1/BTB/POZ_sf"/>
</dbReference>
<feature type="compositionally biased region" description="Polar residues" evidence="1">
    <location>
        <begin position="213"/>
        <end position="222"/>
    </location>
</feature>
<feature type="compositionally biased region" description="Basic and acidic residues" evidence="1">
    <location>
        <begin position="13"/>
        <end position="23"/>
    </location>
</feature>
<accession>A0A5N6S9W8</accession>
<feature type="compositionally biased region" description="Gly residues" evidence="1">
    <location>
        <begin position="29"/>
        <end position="54"/>
    </location>
</feature>
<dbReference type="AlphaFoldDB" id="A0A5N6S9W8"/>
<feature type="compositionally biased region" description="Basic and acidic residues" evidence="1">
    <location>
        <begin position="247"/>
        <end position="271"/>
    </location>
</feature>
<feature type="region of interest" description="Disordered" evidence="1">
    <location>
        <begin position="1"/>
        <end position="189"/>
    </location>
</feature>
<feature type="compositionally biased region" description="Polar residues" evidence="1">
    <location>
        <begin position="146"/>
        <end position="170"/>
    </location>
</feature>
<dbReference type="Gene3D" id="3.30.710.10">
    <property type="entry name" value="Potassium Channel Kv1.1, Chain A"/>
    <property type="match status" value="1"/>
</dbReference>
<evidence type="ECO:0000256" key="1">
    <source>
        <dbReference type="SAM" id="MobiDB-lite"/>
    </source>
</evidence>
<dbReference type="Proteomes" id="UP000325672">
    <property type="component" value="Unassembled WGS sequence"/>
</dbReference>
<feature type="compositionally biased region" description="Basic and acidic residues" evidence="1">
    <location>
        <begin position="292"/>
        <end position="302"/>
    </location>
</feature>
<sequence>MKLNKAAQRSTPPRKDDGDKIPPPDENQNGGGGGSNAGGSGGGNGDNSGDGGGDGGDDDGWGDAWYTTSKKKDKKKKKEEEERLAKEEEERKAKEEEEKKAAEEAAAANSNNDNLSWANDSSGNGDDSWADFAPTGKKKNKKKDQGTTMTDTDPPSNCFQDLSSNTSPNLNLDPLRGKSTGGSLDLGGCDKSWNMRSKWGLDSHGGLNRDRTQNTNPWSFGSATDPLDASVGFGFGFGARPSNGDIGTKEKKDDWGFLDTKKETETKPRIVDDEDWDWGVPTEKKDKKKKNKDILQELERVVENPPVAVDPSPEPIPEEKEEEDWAAWNISTKEKKKKGRRLLFPSLSRLFQSLKHPNYQQSLNLSQYMCSSSSPNRKQYQGLNCLKGSRKPERRTKPQKKPLPAVKEIITGPIMSAIVSRAYAQDTLMAGEDNIQSDSRSDPEYQPVHLFYSIQKYILIDMVDSRDYEGQTVTVHVGLSRRCYTISMSLLDRIPSLYSLLKTNPAPETHNFFISLTLPDVDENIGHTLMHYLYTGDFQLRKASSTCDVSKQHEYYSQSVLAYCAALKYGLCGLQDQAKRFMEVLGPSVYIHDIINLTRTVYRTVKDDQWYFEHLTIRIQAAFDADEMIFMEEKFIDGFDETSPLNKVSCEDHDTRVPHQIMLPTMKLSATGNTVIQPSHTVRSL</sequence>
<reference evidence="2 3" key="1">
    <citation type="submission" date="2019-04" db="EMBL/GenBank/DDBJ databases">
        <title>Friends and foes A comparative genomics study of 23 Aspergillus species from section Flavi.</title>
        <authorList>
            <consortium name="DOE Joint Genome Institute"/>
            <person name="Kjaerbolling I."/>
            <person name="Vesth T."/>
            <person name="Frisvad J.C."/>
            <person name="Nybo J.L."/>
            <person name="Theobald S."/>
            <person name="Kildgaard S."/>
            <person name="Isbrandt T."/>
            <person name="Kuo A."/>
            <person name="Sato A."/>
            <person name="Lyhne E.K."/>
            <person name="Kogle M.E."/>
            <person name="Wiebenga A."/>
            <person name="Kun R.S."/>
            <person name="Lubbers R.J."/>
            <person name="Makela M.R."/>
            <person name="Barry K."/>
            <person name="Chovatia M."/>
            <person name="Clum A."/>
            <person name="Daum C."/>
            <person name="Haridas S."/>
            <person name="He G."/>
            <person name="LaButti K."/>
            <person name="Lipzen A."/>
            <person name="Mondo S."/>
            <person name="Riley R."/>
            <person name="Salamov A."/>
            <person name="Simmons B.A."/>
            <person name="Magnuson J.K."/>
            <person name="Henrissat B."/>
            <person name="Mortensen U.H."/>
            <person name="Larsen T.O."/>
            <person name="Devries R.P."/>
            <person name="Grigoriev I.V."/>
            <person name="Machida M."/>
            <person name="Baker S.E."/>
            <person name="Andersen M.R."/>
        </authorList>
    </citation>
    <scope>NUCLEOTIDE SEQUENCE [LARGE SCALE GENOMIC DNA]</scope>
    <source>
        <strain evidence="2 3">CBS 117625</strain>
    </source>
</reference>
<organism evidence="2 3">
    <name type="scientific">Aspergillus pseudotamarii</name>
    <dbReference type="NCBI Taxonomy" id="132259"/>
    <lineage>
        <taxon>Eukaryota</taxon>
        <taxon>Fungi</taxon>
        <taxon>Dikarya</taxon>
        <taxon>Ascomycota</taxon>
        <taxon>Pezizomycotina</taxon>
        <taxon>Eurotiomycetes</taxon>
        <taxon>Eurotiomycetidae</taxon>
        <taxon>Eurotiales</taxon>
        <taxon>Aspergillaceae</taxon>
        <taxon>Aspergillus</taxon>
        <taxon>Aspergillus subgen. Circumdati</taxon>
    </lineage>
</organism>
<dbReference type="GeneID" id="43645278"/>
<evidence type="ECO:0008006" key="4">
    <source>
        <dbReference type="Google" id="ProtNLM"/>
    </source>
</evidence>
<evidence type="ECO:0000313" key="3">
    <source>
        <dbReference type="Proteomes" id="UP000325672"/>
    </source>
</evidence>
<dbReference type="PANTHER" id="PTHR37538">
    <property type="entry name" value="BTB DOMAIN-CONTAINING PROTEIN"/>
    <property type="match status" value="1"/>
</dbReference>